<sequence>MRWRGKQAILATASMVLLASCTATDPTPPDIFLPPVTFSEPFTPPQVAALPASEPVLVENYAEQSAEQVGMLRLPEGEGSFPVAMLVHGGCWRDFGSPADFGPIADWLAANGVASWSVGYREIGSGGEWPNLFIDLATALKHIGSLAERYPLDTNRISVIGHSAGAAAPLLLSMEEPASEIGMEGLPEVVSAAVLDAPVLLGAFAQQDMSGLCSETSLPAVMGGLPGVVPDNYAMLDAAAEGVSVERFLIVEAVEPLPGAAVVEALRAKGAIVETISLTQKRHFDMLVPGTTDFALIAPALLRVARGE</sequence>
<comment type="caution">
    <text evidence="3">The sequence shown here is derived from an EMBL/GenBank/DDBJ whole genome shotgun (WGS) entry which is preliminary data.</text>
</comment>
<keyword evidence="3" id="KW-0378">Hydrolase</keyword>
<gene>
    <name evidence="3" type="ORF">K3152_04720</name>
</gene>
<dbReference type="EMBL" id="JAIGNK010000001">
    <property type="protein sequence ID" value="MBX7457544.1"/>
    <property type="molecule type" value="Genomic_DNA"/>
</dbReference>
<dbReference type="Gene3D" id="3.40.50.1820">
    <property type="entry name" value="alpha/beta hydrolase"/>
    <property type="match status" value="1"/>
</dbReference>
<keyword evidence="1" id="KW-0732">Signal</keyword>
<evidence type="ECO:0000313" key="4">
    <source>
        <dbReference type="Proteomes" id="UP000783253"/>
    </source>
</evidence>
<evidence type="ECO:0000259" key="2">
    <source>
        <dbReference type="Pfam" id="PF20434"/>
    </source>
</evidence>
<accession>A0ABS7IX17</accession>
<feature type="domain" description="BD-FAE-like" evidence="2">
    <location>
        <begin position="76"/>
        <end position="179"/>
    </location>
</feature>
<reference evidence="3 4" key="1">
    <citation type="submission" date="2021-08" db="EMBL/GenBank/DDBJ databases">
        <title>Comparative Genomics Analysis of the Genus Qipengyuania Reveals Extensive Genetic Diversity and Metabolic Versatility, Including the Description of Fifteen Novel Species.</title>
        <authorList>
            <person name="Liu Y."/>
        </authorList>
    </citation>
    <scope>NUCLEOTIDE SEQUENCE [LARGE SCALE GENOMIC DNA]</scope>
    <source>
        <strain evidence="3 4">1NDH17</strain>
    </source>
</reference>
<dbReference type="GO" id="GO:0016787">
    <property type="term" value="F:hydrolase activity"/>
    <property type="evidence" value="ECO:0007669"/>
    <property type="project" value="UniProtKB-KW"/>
</dbReference>
<keyword evidence="4" id="KW-1185">Reference proteome</keyword>
<feature type="signal peptide" evidence="1">
    <location>
        <begin position="1"/>
        <end position="23"/>
    </location>
</feature>
<evidence type="ECO:0000313" key="3">
    <source>
        <dbReference type="EMBL" id="MBX7457544.1"/>
    </source>
</evidence>
<dbReference type="RefSeq" id="WP_221572841.1">
    <property type="nucleotide sequence ID" value="NZ_JAIGNK010000001.1"/>
</dbReference>
<dbReference type="InterPro" id="IPR029058">
    <property type="entry name" value="AB_hydrolase_fold"/>
</dbReference>
<dbReference type="PROSITE" id="PS51257">
    <property type="entry name" value="PROKAR_LIPOPROTEIN"/>
    <property type="match status" value="1"/>
</dbReference>
<evidence type="ECO:0000256" key="1">
    <source>
        <dbReference type="SAM" id="SignalP"/>
    </source>
</evidence>
<dbReference type="Pfam" id="PF20434">
    <property type="entry name" value="BD-FAE"/>
    <property type="match status" value="1"/>
</dbReference>
<dbReference type="Proteomes" id="UP000783253">
    <property type="component" value="Unassembled WGS sequence"/>
</dbReference>
<protein>
    <submittedName>
        <fullName evidence="3">Alpha/beta hydrolase</fullName>
    </submittedName>
</protein>
<name>A0ABS7IX17_9SPHN</name>
<dbReference type="SUPFAM" id="SSF53474">
    <property type="entry name" value="alpha/beta-Hydrolases"/>
    <property type="match status" value="1"/>
</dbReference>
<feature type="chain" id="PRO_5046661245" evidence="1">
    <location>
        <begin position="24"/>
        <end position="308"/>
    </location>
</feature>
<organism evidence="3 4">
    <name type="scientific">Qipengyuania polymorpha</name>
    <dbReference type="NCBI Taxonomy" id="2867234"/>
    <lineage>
        <taxon>Bacteria</taxon>
        <taxon>Pseudomonadati</taxon>
        <taxon>Pseudomonadota</taxon>
        <taxon>Alphaproteobacteria</taxon>
        <taxon>Sphingomonadales</taxon>
        <taxon>Erythrobacteraceae</taxon>
        <taxon>Qipengyuania</taxon>
    </lineage>
</organism>
<dbReference type="InterPro" id="IPR049492">
    <property type="entry name" value="BD-FAE-like_dom"/>
</dbReference>
<proteinExistence type="predicted"/>